<evidence type="ECO:0000313" key="2">
    <source>
        <dbReference type="EMBL" id="KAK2152182.1"/>
    </source>
</evidence>
<dbReference type="PANTHER" id="PTHR19143">
    <property type="entry name" value="FIBRINOGEN/TENASCIN/ANGIOPOEITIN"/>
    <property type="match status" value="1"/>
</dbReference>
<accession>A0AAD9N035</accession>
<proteinExistence type="predicted"/>
<feature type="domain" description="Fibrinogen C-terminal" evidence="1">
    <location>
        <begin position="1"/>
        <end position="146"/>
    </location>
</feature>
<dbReference type="InterPro" id="IPR036056">
    <property type="entry name" value="Fibrinogen-like_C"/>
</dbReference>
<dbReference type="SUPFAM" id="SSF56496">
    <property type="entry name" value="Fibrinogen C-terminal domain-like"/>
    <property type="match status" value="1"/>
</dbReference>
<organism evidence="2 3">
    <name type="scientific">Paralvinella palmiformis</name>
    <dbReference type="NCBI Taxonomy" id="53620"/>
    <lineage>
        <taxon>Eukaryota</taxon>
        <taxon>Metazoa</taxon>
        <taxon>Spiralia</taxon>
        <taxon>Lophotrochozoa</taxon>
        <taxon>Annelida</taxon>
        <taxon>Polychaeta</taxon>
        <taxon>Sedentaria</taxon>
        <taxon>Canalipalpata</taxon>
        <taxon>Terebellida</taxon>
        <taxon>Terebelliformia</taxon>
        <taxon>Alvinellidae</taxon>
        <taxon>Paralvinella</taxon>
    </lineage>
</organism>
<dbReference type="SMART" id="SM00186">
    <property type="entry name" value="FBG"/>
    <property type="match status" value="1"/>
</dbReference>
<comment type="caution">
    <text evidence="2">The sequence shown here is derived from an EMBL/GenBank/DDBJ whole genome shotgun (WGS) entry which is preliminary data.</text>
</comment>
<dbReference type="PROSITE" id="PS51406">
    <property type="entry name" value="FIBRINOGEN_C_2"/>
    <property type="match status" value="1"/>
</dbReference>
<dbReference type="Proteomes" id="UP001208570">
    <property type="component" value="Unassembled WGS sequence"/>
</dbReference>
<dbReference type="Gene3D" id="3.90.215.10">
    <property type="entry name" value="Gamma Fibrinogen, chain A, domain 1"/>
    <property type="match status" value="2"/>
</dbReference>
<dbReference type="GO" id="GO:0005615">
    <property type="term" value="C:extracellular space"/>
    <property type="evidence" value="ECO:0007669"/>
    <property type="project" value="TreeGrafter"/>
</dbReference>
<dbReference type="InterPro" id="IPR002181">
    <property type="entry name" value="Fibrinogen_a/b/g_C_dom"/>
</dbReference>
<dbReference type="Pfam" id="PF00147">
    <property type="entry name" value="Fibrinogen_C"/>
    <property type="match status" value="1"/>
</dbReference>
<dbReference type="InterPro" id="IPR050373">
    <property type="entry name" value="Fibrinogen_C-term_domain"/>
</dbReference>
<evidence type="ECO:0000259" key="1">
    <source>
        <dbReference type="PROSITE" id="PS51406"/>
    </source>
</evidence>
<dbReference type="EMBL" id="JAODUP010000338">
    <property type="protein sequence ID" value="KAK2152182.1"/>
    <property type="molecule type" value="Genomic_DNA"/>
</dbReference>
<name>A0AAD9N035_9ANNE</name>
<sequence>MRRFDGSVNFTREWEDYKNGFGNLTEEFWIGDFIYAEYSNFWIGHESDNYRLHLTGYLQNSTAGDSFGKHNNIMFSTPSRDHDNSDYSSSVKYGASWWFSGCHAVFLTGELGETECTHFGKGITWKDPWGLKKFAKYVRMMIRPFESMN</sequence>
<keyword evidence="3" id="KW-1185">Reference proteome</keyword>
<dbReference type="InterPro" id="IPR014716">
    <property type="entry name" value="Fibrinogen_a/b/g_C_1"/>
</dbReference>
<gene>
    <name evidence="2" type="ORF">LSH36_338g07022</name>
</gene>
<dbReference type="PANTHER" id="PTHR19143:SF327">
    <property type="entry name" value="FI21813P1-RELATED"/>
    <property type="match status" value="1"/>
</dbReference>
<evidence type="ECO:0000313" key="3">
    <source>
        <dbReference type="Proteomes" id="UP001208570"/>
    </source>
</evidence>
<dbReference type="AlphaFoldDB" id="A0AAD9N035"/>
<reference evidence="2" key="1">
    <citation type="journal article" date="2023" name="Mol. Biol. Evol.">
        <title>Third-Generation Sequencing Reveals the Adaptive Role of the Epigenome in Three Deep-Sea Polychaetes.</title>
        <authorList>
            <person name="Perez M."/>
            <person name="Aroh O."/>
            <person name="Sun Y."/>
            <person name="Lan Y."/>
            <person name="Juniper S.K."/>
            <person name="Young C.R."/>
            <person name="Angers B."/>
            <person name="Qian P.Y."/>
        </authorList>
    </citation>
    <scope>NUCLEOTIDE SEQUENCE</scope>
    <source>
        <strain evidence="2">P08H-3</strain>
    </source>
</reference>
<protein>
    <recommendedName>
        <fullName evidence="1">Fibrinogen C-terminal domain-containing protein</fullName>
    </recommendedName>
</protein>